<gene>
    <name evidence="6" type="ORF">SAMN04487969_10879</name>
</gene>
<dbReference type="PANTHER" id="PTHR43179">
    <property type="entry name" value="RHAMNOSYLTRANSFERASE WBBL"/>
    <property type="match status" value="1"/>
</dbReference>
<evidence type="ECO:0000259" key="5">
    <source>
        <dbReference type="Pfam" id="PF00535"/>
    </source>
</evidence>
<name>A0A1I2DZV6_9BACL</name>
<dbReference type="InterPro" id="IPR029044">
    <property type="entry name" value="Nucleotide-diphossugar_trans"/>
</dbReference>
<dbReference type="CDD" id="cd04186">
    <property type="entry name" value="GT_2_like_c"/>
    <property type="match status" value="1"/>
</dbReference>
<organism evidence="6 7">
    <name type="scientific">Paenibacillus algorifonticola</name>
    <dbReference type="NCBI Taxonomy" id="684063"/>
    <lineage>
        <taxon>Bacteria</taxon>
        <taxon>Bacillati</taxon>
        <taxon>Bacillota</taxon>
        <taxon>Bacilli</taxon>
        <taxon>Bacillales</taxon>
        <taxon>Paenibacillaceae</taxon>
        <taxon>Paenibacillus</taxon>
    </lineage>
</organism>
<dbReference type="PANTHER" id="PTHR43179:SF12">
    <property type="entry name" value="GALACTOFURANOSYLTRANSFERASE GLFT2"/>
    <property type="match status" value="1"/>
</dbReference>
<dbReference type="Gene3D" id="3.90.550.10">
    <property type="entry name" value="Spore Coat Polysaccharide Biosynthesis Protein SpsA, Chain A"/>
    <property type="match status" value="1"/>
</dbReference>
<dbReference type="EMBL" id="FONN01000008">
    <property type="protein sequence ID" value="SFE85908.1"/>
    <property type="molecule type" value="Genomic_DNA"/>
</dbReference>
<evidence type="ECO:0000256" key="1">
    <source>
        <dbReference type="ARBA" id="ARBA00004776"/>
    </source>
</evidence>
<evidence type="ECO:0000313" key="7">
    <source>
        <dbReference type="Proteomes" id="UP000183410"/>
    </source>
</evidence>
<proteinExistence type="inferred from homology"/>
<dbReference type="InterPro" id="IPR001173">
    <property type="entry name" value="Glyco_trans_2-like"/>
</dbReference>
<evidence type="ECO:0000256" key="3">
    <source>
        <dbReference type="ARBA" id="ARBA00022676"/>
    </source>
</evidence>
<dbReference type="GO" id="GO:0016757">
    <property type="term" value="F:glycosyltransferase activity"/>
    <property type="evidence" value="ECO:0007669"/>
    <property type="project" value="UniProtKB-KW"/>
</dbReference>
<protein>
    <submittedName>
        <fullName evidence="6">Glycosyltransferase, GT2 family</fullName>
    </submittedName>
</protein>
<evidence type="ECO:0000313" key="6">
    <source>
        <dbReference type="EMBL" id="SFE85908.1"/>
    </source>
</evidence>
<dbReference type="RefSeq" id="WP_046228855.1">
    <property type="nucleotide sequence ID" value="NZ_FONN01000008.1"/>
</dbReference>
<keyword evidence="7" id="KW-1185">Reference proteome</keyword>
<comment type="similarity">
    <text evidence="2">Belongs to the glycosyltransferase 2 family.</text>
</comment>
<comment type="pathway">
    <text evidence="1">Cell wall biogenesis; cell wall polysaccharide biosynthesis.</text>
</comment>
<evidence type="ECO:0000256" key="4">
    <source>
        <dbReference type="ARBA" id="ARBA00022679"/>
    </source>
</evidence>
<keyword evidence="3" id="KW-0328">Glycosyltransferase</keyword>
<sequence>MATASVCIVTYNSASDIEACLHAVLRQTLRPEQVIVIDNASNDGTQAIVQRYAANEGLKGNILFISNVINNGFAGGQNQAIAQTDADYVLVLNPDVTLRQDYLAELVAFMESNPQVGSVTGKLVFGSDPSKMDSAGLGMRRTRQAYDLATDEPAANWSKPLEVFGVSGAAAVYRMAMIRDIQIDGQFFDEDYFAYKEDVDVAWRAQKLGWKASYIPSADALHHRGWKQGGRRSVPLFIRRHSYQNRWFTLIKNEPISWQLLWLIPLLTFVEAAKLAYILLREPGLLGSWPVIFKMLPAMLRKRKQVNRKMKEKRS</sequence>
<keyword evidence="4 6" id="KW-0808">Transferase</keyword>
<feature type="domain" description="Glycosyltransferase 2-like" evidence="5">
    <location>
        <begin position="5"/>
        <end position="179"/>
    </location>
</feature>
<dbReference type="AlphaFoldDB" id="A0A1I2DZV6"/>
<accession>A0A1I2DZV6</accession>
<dbReference type="SUPFAM" id="SSF53448">
    <property type="entry name" value="Nucleotide-diphospho-sugar transferases"/>
    <property type="match status" value="1"/>
</dbReference>
<reference evidence="7" key="1">
    <citation type="submission" date="2016-10" db="EMBL/GenBank/DDBJ databases">
        <authorList>
            <person name="Varghese N."/>
            <person name="Submissions S."/>
        </authorList>
    </citation>
    <scope>NUCLEOTIDE SEQUENCE [LARGE SCALE GENOMIC DNA]</scope>
    <source>
        <strain evidence="7">CGMCC 1.10223</strain>
    </source>
</reference>
<dbReference type="Proteomes" id="UP000183410">
    <property type="component" value="Unassembled WGS sequence"/>
</dbReference>
<dbReference type="Pfam" id="PF00535">
    <property type="entry name" value="Glycos_transf_2"/>
    <property type="match status" value="1"/>
</dbReference>
<dbReference type="OrthoDB" id="9771846at2"/>
<evidence type="ECO:0000256" key="2">
    <source>
        <dbReference type="ARBA" id="ARBA00006739"/>
    </source>
</evidence>